<keyword evidence="1" id="KW-0812">Transmembrane</keyword>
<dbReference type="AlphaFoldDB" id="A0A813BJP1"/>
<organism evidence="2 3">
    <name type="scientific">Symbiodinium necroappetens</name>
    <dbReference type="NCBI Taxonomy" id="1628268"/>
    <lineage>
        <taxon>Eukaryota</taxon>
        <taxon>Sar</taxon>
        <taxon>Alveolata</taxon>
        <taxon>Dinophyceae</taxon>
        <taxon>Suessiales</taxon>
        <taxon>Symbiodiniaceae</taxon>
        <taxon>Symbiodinium</taxon>
    </lineage>
</organism>
<feature type="transmembrane region" description="Helical" evidence="1">
    <location>
        <begin position="230"/>
        <end position="251"/>
    </location>
</feature>
<evidence type="ECO:0000313" key="3">
    <source>
        <dbReference type="Proteomes" id="UP000601435"/>
    </source>
</evidence>
<comment type="caution">
    <text evidence="2">The sequence shown here is derived from an EMBL/GenBank/DDBJ whole genome shotgun (WGS) entry which is preliminary data.</text>
</comment>
<dbReference type="OrthoDB" id="10286971at2759"/>
<keyword evidence="1" id="KW-0472">Membrane</keyword>
<protein>
    <recommendedName>
        <fullName evidence="4">Transmembrane protein</fullName>
    </recommendedName>
</protein>
<feature type="transmembrane region" description="Helical" evidence="1">
    <location>
        <begin position="196"/>
        <end position="218"/>
    </location>
</feature>
<dbReference type="Proteomes" id="UP000601435">
    <property type="component" value="Unassembled WGS sequence"/>
</dbReference>
<evidence type="ECO:0000313" key="2">
    <source>
        <dbReference type="EMBL" id="CAE7909854.1"/>
    </source>
</evidence>
<name>A0A813BJP1_9DINO</name>
<accession>A0A813BJP1</accession>
<gene>
    <name evidence="2" type="ORF">SNEC2469_LOCUS30937</name>
</gene>
<keyword evidence="3" id="KW-1185">Reference proteome</keyword>
<sequence length="514" mass="58017">MSACSQLLSPLCPRRQPFGNQRKKRNSLITLLVFSTVVAFCVWPRCSCHPGASDDSEEGDLVQLTPQKDELRKVQDSHGLCCDSCTHLREISPMSSAGSRRIAYEPVKTAPTAVHELPCTERTQELVSICLGFLALSFTVGLSMCLSLCTDGQKLTLLEKKIDAEEAETCRLVVSGLAMEFLERRRWRPGGPYRSSCFLCCPLIDLACSFLACMLMLMTRCDPPCFEWHFAFRTCVTFLVVCMLLLALRCLSWLYCVMKFALASTASSKQTFEIKFAAFQEDAVTHLCVALEGDLLWLENIGNLPRGWPPRAWLQPRYLVRSQLEAHHKEDKDDQPIVAWSLQMYWCWFVQGEAHVGAWVPQSMQFPIDPAHVHDLHTWLAAEPHRRMFRYEGVAVTASEVLEWGFEHIHDRLSEQLFSRSAAFDRRQIFTLRCERHGSTMEIFLSMMSGKTLTLHASIGDLVADLCHRAALLGTDGSKVEVVLPDARRLGNLDPKLPLCEAFSDFCATGDRNV</sequence>
<proteinExistence type="predicted"/>
<evidence type="ECO:0000256" key="1">
    <source>
        <dbReference type="SAM" id="Phobius"/>
    </source>
</evidence>
<dbReference type="EMBL" id="CAJNJA010073487">
    <property type="protein sequence ID" value="CAE7909854.1"/>
    <property type="molecule type" value="Genomic_DNA"/>
</dbReference>
<feature type="transmembrane region" description="Helical" evidence="1">
    <location>
        <begin position="126"/>
        <end position="149"/>
    </location>
</feature>
<reference evidence="2" key="1">
    <citation type="submission" date="2021-02" db="EMBL/GenBank/DDBJ databases">
        <authorList>
            <person name="Dougan E. K."/>
            <person name="Rhodes N."/>
            <person name="Thang M."/>
            <person name="Chan C."/>
        </authorList>
    </citation>
    <scope>NUCLEOTIDE SEQUENCE</scope>
</reference>
<keyword evidence="1" id="KW-1133">Transmembrane helix</keyword>
<evidence type="ECO:0008006" key="4">
    <source>
        <dbReference type="Google" id="ProtNLM"/>
    </source>
</evidence>